<gene>
    <name evidence="1" type="ORF">DVR12_03720</name>
</gene>
<dbReference type="OrthoDB" id="637707at2"/>
<dbReference type="AlphaFoldDB" id="A0A3E1YHT6"/>
<reference evidence="1 2" key="1">
    <citation type="submission" date="2018-07" db="EMBL/GenBank/DDBJ databases">
        <title>Chitinophaga K2CV101002-2 sp. nov., isolated from a monsoon evergreen broad-leaved forest soil.</title>
        <authorList>
            <person name="Lv Y."/>
        </authorList>
    </citation>
    <scope>NUCLEOTIDE SEQUENCE [LARGE SCALE GENOMIC DNA]</scope>
    <source>
        <strain evidence="1 2">GDMCC 1.1288</strain>
    </source>
</reference>
<comment type="caution">
    <text evidence="1">The sequence shown here is derived from an EMBL/GenBank/DDBJ whole genome shotgun (WGS) entry which is preliminary data.</text>
</comment>
<sequence>MKKVNYFIGNIIVLLSIFFCSSCEKDIDLQLDKTPPMLVVEAYINNNLRTYNYVIIGKTVNFNESQFANTAVEKATVTITEGTFEKGTGYRWNANSKVTMKEGKMPSMRSMYIPGVYFDPRLVTDSSQALLGTSGKSYLLEIVAEGKKYSAITTLPNPVPLDSITNTTPYTDKAGKTWARLTIHYTDPDTLGNAQIYYWGNRYTKNTFGWGALNTDRYLPNTDELVNGQAIHITHSAPLEVGDTAYYYLVSVERQVYDFWDSFNKARTNSGPFTTPVVLKSNIQGNNVVGCFSGFAISSMSHVMK</sequence>
<evidence type="ECO:0000313" key="2">
    <source>
        <dbReference type="Proteomes" id="UP000260644"/>
    </source>
</evidence>
<protein>
    <submittedName>
        <fullName evidence="1">DUF4249 domain-containing protein</fullName>
    </submittedName>
</protein>
<dbReference type="Proteomes" id="UP000260644">
    <property type="component" value="Unassembled WGS sequence"/>
</dbReference>
<organism evidence="1 2">
    <name type="scientific">Chitinophaga silvatica</name>
    <dbReference type="NCBI Taxonomy" id="2282649"/>
    <lineage>
        <taxon>Bacteria</taxon>
        <taxon>Pseudomonadati</taxon>
        <taxon>Bacteroidota</taxon>
        <taxon>Chitinophagia</taxon>
        <taxon>Chitinophagales</taxon>
        <taxon>Chitinophagaceae</taxon>
        <taxon>Chitinophaga</taxon>
    </lineage>
</organism>
<dbReference type="InterPro" id="IPR025345">
    <property type="entry name" value="DUF4249"/>
</dbReference>
<accession>A0A3E1YHT6</accession>
<evidence type="ECO:0000313" key="1">
    <source>
        <dbReference type="EMBL" id="RFS26904.1"/>
    </source>
</evidence>
<keyword evidence="2" id="KW-1185">Reference proteome</keyword>
<dbReference type="EMBL" id="QPMM01000001">
    <property type="protein sequence ID" value="RFS26904.1"/>
    <property type="molecule type" value="Genomic_DNA"/>
</dbReference>
<dbReference type="Pfam" id="PF14054">
    <property type="entry name" value="DUF4249"/>
    <property type="match status" value="1"/>
</dbReference>
<name>A0A3E1YHT6_9BACT</name>
<proteinExistence type="predicted"/>
<dbReference type="RefSeq" id="WP_116974096.1">
    <property type="nucleotide sequence ID" value="NZ_QPMM01000001.1"/>
</dbReference>